<dbReference type="EnsemblMetazoa" id="XM_014398373.2">
    <property type="protein sequence ID" value="XP_014253859.1"/>
    <property type="gene ID" value="LOC106669100"/>
</dbReference>
<proteinExistence type="inferred from homology"/>
<dbReference type="PANTHER" id="PTHR11923:SF93">
    <property type="entry name" value="GH07959P-RELATED"/>
    <property type="match status" value="1"/>
</dbReference>
<keyword evidence="4 8" id="KW-0812">Transmembrane</keyword>
<evidence type="ECO:0000256" key="1">
    <source>
        <dbReference type="ARBA" id="ARBA00004236"/>
    </source>
</evidence>
<organism evidence="9 10">
    <name type="scientific">Cimex lectularius</name>
    <name type="common">Bed bug</name>
    <name type="synonym">Acanthia lectularia</name>
    <dbReference type="NCBI Taxonomy" id="79782"/>
    <lineage>
        <taxon>Eukaryota</taxon>
        <taxon>Metazoa</taxon>
        <taxon>Ecdysozoa</taxon>
        <taxon>Arthropoda</taxon>
        <taxon>Hexapoda</taxon>
        <taxon>Insecta</taxon>
        <taxon>Pterygota</taxon>
        <taxon>Neoptera</taxon>
        <taxon>Paraneoptera</taxon>
        <taxon>Hemiptera</taxon>
        <taxon>Heteroptera</taxon>
        <taxon>Panheteroptera</taxon>
        <taxon>Cimicomorpha</taxon>
        <taxon>Cimicidae</taxon>
        <taxon>Cimex</taxon>
    </lineage>
</organism>
<dbReference type="GO" id="GO:0005886">
    <property type="term" value="C:plasma membrane"/>
    <property type="evidence" value="ECO:0007669"/>
    <property type="project" value="UniProtKB-SubCell"/>
</dbReference>
<keyword evidence="3" id="KW-1003">Cell membrane</keyword>
<dbReference type="PANTHER" id="PTHR11923">
    <property type="entry name" value="SCAVENGER RECEPTOR CLASS B TYPE-1 SR-B1"/>
    <property type="match status" value="1"/>
</dbReference>
<evidence type="ECO:0000313" key="9">
    <source>
        <dbReference type="EnsemblMetazoa" id="XP_014253859.1"/>
    </source>
</evidence>
<keyword evidence="6 8" id="KW-0472">Membrane</keyword>
<reference evidence="9" key="1">
    <citation type="submission" date="2022-01" db="UniProtKB">
        <authorList>
            <consortium name="EnsemblMetazoa"/>
        </authorList>
    </citation>
    <scope>IDENTIFICATION</scope>
</reference>
<keyword evidence="5 8" id="KW-1133">Transmembrane helix</keyword>
<evidence type="ECO:0008006" key="11">
    <source>
        <dbReference type="Google" id="ProtNLM"/>
    </source>
</evidence>
<keyword evidence="10" id="KW-1185">Reference proteome</keyword>
<dbReference type="RefSeq" id="XP_024085831.1">
    <property type="nucleotide sequence ID" value="XM_024230063.1"/>
</dbReference>
<dbReference type="GeneID" id="106669100"/>
<dbReference type="Pfam" id="PF01130">
    <property type="entry name" value="CD36"/>
    <property type="match status" value="1"/>
</dbReference>
<comment type="similarity">
    <text evidence="2">Belongs to the CD36 family.</text>
</comment>
<evidence type="ECO:0000256" key="6">
    <source>
        <dbReference type="ARBA" id="ARBA00023136"/>
    </source>
</evidence>
<dbReference type="GO" id="GO:0005044">
    <property type="term" value="F:scavenger receptor activity"/>
    <property type="evidence" value="ECO:0007669"/>
    <property type="project" value="TreeGrafter"/>
</dbReference>
<dbReference type="Proteomes" id="UP000494040">
    <property type="component" value="Unassembled WGS sequence"/>
</dbReference>
<dbReference type="GO" id="GO:0005737">
    <property type="term" value="C:cytoplasm"/>
    <property type="evidence" value="ECO:0007669"/>
    <property type="project" value="TreeGrafter"/>
</dbReference>
<dbReference type="InterPro" id="IPR002159">
    <property type="entry name" value="CD36_fam"/>
</dbReference>
<dbReference type="AlphaFoldDB" id="A0A8I6RY92"/>
<dbReference type="RefSeq" id="XP_014253859.1">
    <property type="nucleotide sequence ID" value="XM_014398373.2"/>
</dbReference>
<evidence type="ECO:0000256" key="4">
    <source>
        <dbReference type="ARBA" id="ARBA00022692"/>
    </source>
</evidence>
<accession>A0A8I6RY92</accession>
<comment type="subcellular location">
    <subcellularLocation>
        <location evidence="1">Cell membrane</location>
    </subcellularLocation>
</comment>
<dbReference type="OMA" id="RYINTIP"/>
<sequence>MGALTVKRILYVAAFGAFFVILGGYFGWYGFEYITMRKIHKDLSLDNDTKGFTNWKNLPVLIKFSMYLFNVTNPEEIQLGGKPILQETGPYVFEIQKSRTNISWWPDGTIQYYDKSIYRYAQDTDVQNSLDEEITLLNVGLLGAAILVERIFPFGLSLVNEAIPLLFPNSTDMFIRATVREILFDGVMIQCNYTSGSAMPICNGLKAKAPPTIIRDEVTKHYSFAMLRHKNNTLSGPYRVNTGSKNVSELGKIVEVKNKMYIPFWDKNTTCSEIKGTDSTIFPPLTEPKNDIYIYVPDVCISMSASFVNKSYLDSKITAYHYESSKNNFASVEEWPENKCKCSKLEDSHKEPFCYKRGAFEAFDCQGSPIVFSPPHFLDADPSYLNYVEGLKPDREKHLTYVSIEPLTGVPISGRKRIQMNMFLKKIKGITLLTNVTEGLFPIGWAEEGADLHSGGITELAKLYYLLETFKVIRWILIILGVILMVIALLLYLKMKHLLCFHNNQVTAEFEYGVNQWRAKEGEPQKLSTFNTDKVSGVEDAPQTISTIYPPLGNKGDVPTSITSTTVPR</sequence>
<evidence type="ECO:0000256" key="2">
    <source>
        <dbReference type="ARBA" id="ARBA00010532"/>
    </source>
</evidence>
<evidence type="ECO:0000256" key="5">
    <source>
        <dbReference type="ARBA" id="ARBA00022989"/>
    </source>
</evidence>
<evidence type="ECO:0000256" key="3">
    <source>
        <dbReference type="ARBA" id="ARBA00022475"/>
    </source>
</evidence>
<evidence type="ECO:0000256" key="7">
    <source>
        <dbReference type="ARBA" id="ARBA00023180"/>
    </source>
</evidence>
<dbReference type="OrthoDB" id="195015at2759"/>
<evidence type="ECO:0000256" key="8">
    <source>
        <dbReference type="SAM" id="Phobius"/>
    </source>
</evidence>
<feature type="transmembrane region" description="Helical" evidence="8">
    <location>
        <begin position="472"/>
        <end position="493"/>
    </location>
</feature>
<feature type="transmembrane region" description="Helical" evidence="8">
    <location>
        <begin position="9"/>
        <end position="31"/>
    </location>
</feature>
<evidence type="ECO:0000313" key="10">
    <source>
        <dbReference type="Proteomes" id="UP000494040"/>
    </source>
</evidence>
<dbReference type="PRINTS" id="PR01609">
    <property type="entry name" value="CD36FAMILY"/>
</dbReference>
<keyword evidence="7" id="KW-0325">Glycoprotein</keyword>
<name>A0A8I6RY92_CIMLE</name>
<protein>
    <recommendedName>
        <fullName evidence="11">Sensory neuron membrane protein</fullName>
    </recommendedName>
</protein>
<dbReference type="EnsemblMetazoa" id="XM_024230063.1">
    <property type="protein sequence ID" value="XP_024085831.1"/>
    <property type="gene ID" value="LOC106669100"/>
</dbReference>
<dbReference type="KEGG" id="clec:106669100"/>